<accession>A0A2G4U3T2</accession>
<proteinExistence type="predicted"/>
<name>A0A2G4U3T2_YERBE</name>
<organism evidence="1 2">
    <name type="scientific">Yersinia bercovieri</name>
    <dbReference type="NCBI Taxonomy" id="634"/>
    <lineage>
        <taxon>Bacteria</taxon>
        <taxon>Pseudomonadati</taxon>
        <taxon>Pseudomonadota</taxon>
        <taxon>Gammaproteobacteria</taxon>
        <taxon>Enterobacterales</taxon>
        <taxon>Yersiniaceae</taxon>
        <taxon>Yersinia</taxon>
    </lineage>
</organism>
<dbReference type="Proteomes" id="UP000229378">
    <property type="component" value="Unassembled WGS sequence"/>
</dbReference>
<evidence type="ECO:0000313" key="1">
    <source>
        <dbReference type="EMBL" id="PHZ27426.1"/>
    </source>
</evidence>
<protein>
    <submittedName>
        <fullName evidence="1">Tail fiber assembly protein</fullName>
    </submittedName>
</protein>
<dbReference type="GeneID" id="89596002"/>
<dbReference type="Pfam" id="PF02413">
    <property type="entry name" value="Caudo_TAP"/>
    <property type="match status" value="1"/>
</dbReference>
<evidence type="ECO:0000313" key="2">
    <source>
        <dbReference type="Proteomes" id="UP000229378"/>
    </source>
</evidence>
<dbReference type="InterPro" id="IPR051220">
    <property type="entry name" value="TFA_Chaperone"/>
</dbReference>
<dbReference type="AlphaFoldDB" id="A0A2G4U3T2"/>
<dbReference type="EMBL" id="PEHN01000009">
    <property type="protein sequence ID" value="PHZ27426.1"/>
    <property type="molecule type" value="Genomic_DNA"/>
</dbReference>
<sequence>MTKYSLDIPTAQIGANGLAIRAGWIAVYSADTQSQEFIGVNNEYLPLGVSLPANGYADSPVLPTKPDKAVRRNDTGNAWEIVDDLRGKTAYSTETGQPEEISFIGELPDILTLLAPQTYYDKWNGAKWVTDKVLQKAAAVQEAEEKKTRLLNAAAAKIAPLQDAVDTGMATDDDKEQLTAWKTYRVLLNRIDTSKAPDIEWPVAPKV</sequence>
<dbReference type="RefSeq" id="WP_049602796.1">
    <property type="nucleotide sequence ID" value="NZ_CABHQL010000038.1"/>
</dbReference>
<gene>
    <name evidence="1" type="ORF">CS533_10885</name>
</gene>
<dbReference type="PANTHER" id="PTHR34413">
    <property type="entry name" value="PROPHAGE TAIL FIBER ASSEMBLY PROTEIN HOMOLOG TFAE-RELATED-RELATED"/>
    <property type="match status" value="1"/>
</dbReference>
<dbReference type="InterPro" id="IPR003458">
    <property type="entry name" value="Phage_T4_Gp38_tail_assem"/>
</dbReference>
<dbReference type="PANTHER" id="PTHR34413:SF2">
    <property type="entry name" value="PROPHAGE TAIL FIBER ASSEMBLY PROTEIN HOMOLOG TFAE-RELATED"/>
    <property type="match status" value="1"/>
</dbReference>
<comment type="caution">
    <text evidence="1">The sequence shown here is derived from an EMBL/GenBank/DDBJ whole genome shotgun (WGS) entry which is preliminary data.</text>
</comment>
<reference evidence="1 2" key="1">
    <citation type="submission" date="2017-10" db="EMBL/GenBank/DDBJ databases">
        <authorList>
            <person name="Banno H."/>
            <person name="Chua N.-H."/>
        </authorList>
    </citation>
    <scope>NUCLEOTIDE SEQUENCE [LARGE SCALE GENOMIC DNA]</scope>
    <source>
        <strain evidence="1 2">SCPM-O-B-7607</strain>
    </source>
</reference>